<feature type="region of interest" description="Disordered" evidence="1">
    <location>
        <begin position="1"/>
        <end position="41"/>
    </location>
</feature>
<dbReference type="EMBL" id="MU005771">
    <property type="protein sequence ID" value="KAF2709059.1"/>
    <property type="molecule type" value="Genomic_DNA"/>
</dbReference>
<dbReference type="Proteomes" id="UP000799428">
    <property type="component" value="Unassembled WGS sequence"/>
</dbReference>
<evidence type="ECO:0000313" key="3">
    <source>
        <dbReference type="Proteomes" id="UP000799428"/>
    </source>
</evidence>
<feature type="compositionally biased region" description="Basic and acidic residues" evidence="1">
    <location>
        <begin position="13"/>
        <end position="41"/>
    </location>
</feature>
<dbReference type="AlphaFoldDB" id="A0A6G1K844"/>
<sequence>MVNDAVRPCGPRETIKKNFDDDRPRQRGGSSEEQHSREALHCSEAIEERVHRSPPSSSSFISTLFGVKNLGPLDARTGLIGQKRKEEAMRYIDFAARAEEAHGSDLKDIQRHGDEEECPLSSYRRRLGPWPNPSYHAPPYSSDIGLLSPQQTTISCWGKARTSWKSPTLKRTMGYSDRGEGRIAKLVKLEASFRLQLEDTGNHPADRG</sequence>
<accession>A0A6G1K844</accession>
<evidence type="ECO:0000313" key="2">
    <source>
        <dbReference type="EMBL" id="KAF2709059.1"/>
    </source>
</evidence>
<keyword evidence="3" id="KW-1185">Reference proteome</keyword>
<proteinExistence type="predicted"/>
<organism evidence="2 3">
    <name type="scientific">Pleomassaria siparia CBS 279.74</name>
    <dbReference type="NCBI Taxonomy" id="1314801"/>
    <lineage>
        <taxon>Eukaryota</taxon>
        <taxon>Fungi</taxon>
        <taxon>Dikarya</taxon>
        <taxon>Ascomycota</taxon>
        <taxon>Pezizomycotina</taxon>
        <taxon>Dothideomycetes</taxon>
        <taxon>Pleosporomycetidae</taxon>
        <taxon>Pleosporales</taxon>
        <taxon>Pleomassariaceae</taxon>
        <taxon>Pleomassaria</taxon>
    </lineage>
</organism>
<evidence type="ECO:0000256" key="1">
    <source>
        <dbReference type="SAM" id="MobiDB-lite"/>
    </source>
</evidence>
<reference evidence="2" key="1">
    <citation type="journal article" date="2020" name="Stud. Mycol.">
        <title>101 Dothideomycetes genomes: a test case for predicting lifestyles and emergence of pathogens.</title>
        <authorList>
            <person name="Haridas S."/>
            <person name="Albert R."/>
            <person name="Binder M."/>
            <person name="Bloem J."/>
            <person name="Labutti K."/>
            <person name="Salamov A."/>
            <person name="Andreopoulos B."/>
            <person name="Baker S."/>
            <person name="Barry K."/>
            <person name="Bills G."/>
            <person name="Bluhm B."/>
            <person name="Cannon C."/>
            <person name="Castanera R."/>
            <person name="Culley D."/>
            <person name="Daum C."/>
            <person name="Ezra D."/>
            <person name="Gonzalez J."/>
            <person name="Henrissat B."/>
            <person name="Kuo A."/>
            <person name="Liang C."/>
            <person name="Lipzen A."/>
            <person name="Lutzoni F."/>
            <person name="Magnuson J."/>
            <person name="Mondo S."/>
            <person name="Nolan M."/>
            <person name="Ohm R."/>
            <person name="Pangilinan J."/>
            <person name="Park H.-J."/>
            <person name="Ramirez L."/>
            <person name="Alfaro M."/>
            <person name="Sun H."/>
            <person name="Tritt A."/>
            <person name="Yoshinaga Y."/>
            <person name="Zwiers L.-H."/>
            <person name="Turgeon B."/>
            <person name="Goodwin S."/>
            <person name="Spatafora J."/>
            <person name="Crous P."/>
            <person name="Grigoriev I."/>
        </authorList>
    </citation>
    <scope>NUCLEOTIDE SEQUENCE</scope>
    <source>
        <strain evidence="2">CBS 279.74</strain>
    </source>
</reference>
<gene>
    <name evidence="2" type="ORF">K504DRAFT_503057</name>
</gene>
<protein>
    <submittedName>
        <fullName evidence="2">Uncharacterized protein</fullName>
    </submittedName>
</protein>
<name>A0A6G1K844_9PLEO</name>